<organism evidence="2 3">
    <name type="scientific">Ciona savignyi</name>
    <name type="common">Pacific transparent sea squirt</name>
    <dbReference type="NCBI Taxonomy" id="51511"/>
    <lineage>
        <taxon>Eukaryota</taxon>
        <taxon>Metazoa</taxon>
        <taxon>Chordata</taxon>
        <taxon>Tunicata</taxon>
        <taxon>Ascidiacea</taxon>
        <taxon>Phlebobranchia</taxon>
        <taxon>Cionidae</taxon>
        <taxon>Ciona</taxon>
    </lineage>
</organism>
<dbReference type="OMA" id="DFNNHLE"/>
<dbReference type="GeneTree" id="ENSGT00390000011064"/>
<dbReference type="InParanoid" id="H2ZHI3"/>
<proteinExistence type="predicted"/>
<reference evidence="2" key="3">
    <citation type="submission" date="2025-09" db="UniProtKB">
        <authorList>
            <consortium name="Ensembl"/>
        </authorList>
    </citation>
    <scope>IDENTIFICATION</scope>
</reference>
<evidence type="ECO:0000256" key="1">
    <source>
        <dbReference type="SAM" id="MobiDB-lite"/>
    </source>
</evidence>
<protein>
    <submittedName>
        <fullName evidence="2">Uncharacterized protein</fullName>
    </submittedName>
</protein>
<feature type="compositionally biased region" description="Low complexity" evidence="1">
    <location>
        <begin position="135"/>
        <end position="163"/>
    </location>
</feature>
<dbReference type="Ensembl" id="ENSCSAVT00000017232.1">
    <property type="protein sequence ID" value="ENSCSAVP00000017049.1"/>
    <property type="gene ID" value="ENSCSAVG00000010028.1"/>
</dbReference>
<dbReference type="AlphaFoldDB" id="H2ZHI3"/>
<feature type="region of interest" description="Disordered" evidence="1">
    <location>
        <begin position="107"/>
        <end position="173"/>
    </location>
</feature>
<feature type="compositionally biased region" description="Basic residues" evidence="1">
    <location>
        <begin position="164"/>
        <end position="173"/>
    </location>
</feature>
<reference evidence="3" key="1">
    <citation type="submission" date="2003-08" db="EMBL/GenBank/DDBJ databases">
        <authorList>
            <person name="Birren B."/>
            <person name="Nusbaum C."/>
            <person name="Abebe A."/>
            <person name="Abouelleil A."/>
            <person name="Adekoya E."/>
            <person name="Ait-zahra M."/>
            <person name="Allen N."/>
            <person name="Allen T."/>
            <person name="An P."/>
            <person name="Anderson M."/>
            <person name="Anderson S."/>
            <person name="Arachchi H."/>
            <person name="Armbruster J."/>
            <person name="Bachantsang P."/>
            <person name="Baldwin J."/>
            <person name="Barry A."/>
            <person name="Bayul T."/>
            <person name="Blitshsteyn B."/>
            <person name="Bloom T."/>
            <person name="Blye J."/>
            <person name="Boguslavskiy L."/>
            <person name="Borowsky M."/>
            <person name="Boukhgalter B."/>
            <person name="Brunache A."/>
            <person name="Butler J."/>
            <person name="Calixte N."/>
            <person name="Calvo S."/>
            <person name="Camarata J."/>
            <person name="Campo K."/>
            <person name="Chang J."/>
            <person name="Cheshatsang Y."/>
            <person name="Citroen M."/>
            <person name="Collymore A."/>
            <person name="Considine T."/>
            <person name="Cook A."/>
            <person name="Cooke P."/>
            <person name="Corum B."/>
            <person name="Cuomo C."/>
            <person name="David R."/>
            <person name="Dawoe T."/>
            <person name="Degray S."/>
            <person name="Dodge S."/>
            <person name="Dooley K."/>
            <person name="Dorje P."/>
            <person name="Dorjee K."/>
            <person name="Dorris L."/>
            <person name="Duffey N."/>
            <person name="Dupes A."/>
            <person name="Elkins T."/>
            <person name="Engels R."/>
            <person name="Erickson J."/>
            <person name="Farina A."/>
            <person name="Faro S."/>
            <person name="Ferreira P."/>
            <person name="Fischer H."/>
            <person name="Fitzgerald M."/>
            <person name="Foley K."/>
            <person name="Gage D."/>
            <person name="Galagan J."/>
            <person name="Gearin G."/>
            <person name="Gnerre S."/>
            <person name="Gnirke A."/>
            <person name="Goyette A."/>
            <person name="Graham J."/>
            <person name="Grandbois E."/>
            <person name="Gyaltsen K."/>
            <person name="Hafez N."/>
            <person name="Hagopian D."/>
            <person name="Hagos B."/>
            <person name="Hall J."/>
            <person name="Hatcher B."/>
            <person name="Heller A."/>
            <person name="Higgins H."/>
            <person name="Honan T."/>
            <person name="Horn A."/>
            <person name="Houde N."/>
            <person name="Hughes L."/>
            <person name="Hulme W."/>
            <person name="Husby E."/>
            <person name="Iliev I."/>
            <person name="Jaffe D."/>
            <person name="Jones C."/>
            <person name="Kamal M."/>
            <person name="Kamat A."/>
            <person name="Kamvysselis M."/>
            <person name="Karlsson E."/>
            <person name="Kells C."/>
            <person name="Kieu A."/>
            <person name="Kisner P."/>
            <person name="Kodira C."/>
            <person name="Kulbokas E."/>
            <person name="Labutti K."/>
            <person name="Lama D."/>
            <person name="Landers T."/>
            <person name="Leger J."/>
            <person name="Levine S."/>
            <person name="Lewis D."/>
            <person name="Lewis T."/>
            <person name="Lindblad-toh K."/>
            <person name="Liu X."/>
            <person name="Lokyitsang T."/>
            <person name="Lokyitsang Y."/>
            <person name="Lucien O."/>
            <person name="Lui A."/>
            <person name="Ma L.J."/>
            <person name="Mabbitt R."/>
            <person name="Macdonald J."/>
            <person name="Maclean C."/>
            <person name="Major J."/>
            <person name="Manning J."/>
            <person name="Marabella R."/>
            <person name="Maru K."/>
            <person name="Matthews C."/>
            <person name="Mauceli E."/>
            <person name="Mccarthy M."/>
            <person name="Mcdonough S."/>
            <person name="Mcghee T."/>
            <person name="Meldrim J."/>
            <person name="Meneus L."/>
            <person name="Mesirov J."/>
            <person name="Mihalev A."/>
            <person name="Mihova T."/>
            <person name="Mikkelsen T."/>
            <person name="Mlenga V."/>
            <person name="Moru K."/>
            <person name="Mozes J."/>
            <person name="Mulrain L."/>
            <person name="Munson G."/>
            <person name="Naylor J."/>
            <person name="Newes C."/>
            <person name="Nguyen C."/>
            <person name="Nguyen N."/>
            <person name="Nguyen T."/>
            <person name="Nicol R."/>
            <person name="Nielsen C."/>
            <person name="Nizzari M."/>
            <person name="Norbu C."/>
            <person name="Norbu N."/>
            <person name="O'donnell P."/>
            <person name="Okoawo O."/>
            <person name="O'leary S."/>
            <person name="Omotosho B."/>
            <person name="O'neill K."/>
            <person name="Osman S."/>
            <person name="Parker S."/>
            <person name="Perrin D."/>
            <person name="Phunkhang P."/>
            <person name="Piqani B."/>
            <person name="Purcell S."/>
            <person name="Rachupka T."/>
            <person name="Ramasamy U."/>
            <person name="Rameau R."/>
            <person name="Ray V."/>
            <person name="Raymond C."/>
            <person name="Retta R."/>
            <person name="Richardson S."/>
            <person name="Rise C."/>
            <person name="Rodriguez J."/>
            <person name="Rogers J."/>
            <person name="Rogov P."/>
            <person name="Rutman M."/>
            <person name="Schupbach R."/>
            <person name="Seaman C."/>
            <person name="Settipalli S."/>
            <person name="Sharpe T."/>
            <person name="Sheridan J."/>
            <person name="Sherpa N."/>
            <person name="Shi J."/>
            <person name="Smirnov S."/>
            <person name="Smith C."/>
            <person name="Sougnez C."/>
            <person name="Spencer B."/>
            <person name="Stalker J."/>
            <person name="Stange-thomann N."/>
            <person name="Stavropoulos S."/>
            <person name="Stetson K."/>
            <person name="Stone C."/>
            <person name="Stone S."/>
            <person name="Stubbs M."/>
            <person name="Talamas J."/>
            <person name="Tchuinga P."/>
            <person name="Tenzing P."/>
            <person name="Tesfaye S."/>
            <person name="Theodore J."/>
            <person name="Thoulutsang Y."/>
            <person name="Topham K."/>
            <person name="Towey S."/>
            <person name="Tsamla T."/>
            <person name="Tsomo N."/>
            <person name="Vallee D."/>
            <person name="Vassiliev H."/>
            <person name="Venkataraman V."/>
            <person name="Vinson J."/>
            <person name="Vo A."/>
            <person name="Wade C."/>
            <person name="Wang S."/>
            <person name="Wangchuk T."/>
            <person name="Wangdi T."/>
            <person name="Whittaker C."/>
            <person name="Wilkinson J."/>
            <person name="Wu Y."/>
            <person name="Wyman D."/>
            <person name="Yadav S."/>
            <person name="Yang S."/>
            <person name="Yang X."/>
            <person name="Yeager S."/>
            <person name="Yee E."/>
            <person name="Young G."/>
            <person name="Zainoun J."/>
            <person name="Zembeck L."/>
            <person name="Zimmer A."/>
            <person name="Zody M."/>
            <person name="Lander E."/>
        </authorList>
    </citation>
    <scope>NUCLEOTIDE SEQUENCE [LARGE SCALE GENOMIC DNA]</scope>
</reference>
<accession>H2ZHI3</accession>
<evidence type="ECO:0000313" key="2">
    <source>
        <dbReference type="Ensembl" id="ENSCSAVP00000017049.1"/>
    </source>
</evidence>
<dbReference type="Proteomes" id="UP000007875">
    <property type="component" value="Unassembled WGS sequence"/>
</dbReference>
<evidence type="ECO:0000313" key="3">
    <source>
        <dbReference type="Proteomes" id="UP000007875"/>
    </source>
</evidence>
<sequence>MPVTGKNGRKYSAVFDENSTHIQVYSPVPEKYTGTSKKTKTFGMALRPRMPLKQLNSVTSLARVYLNSKHKRLESESDSKLAGCQDSKLKRKVQNTFNIMAEKITGKTKRQRLENSTTVTTNTPRTKYRERLNISPLSPDNPFDSPLPSSLSLSLRSRESTSASKHKTCTRRKRSYRADDFNNHLEKVSCGIEQLRTNADNFTAASKTPASIAKNDAKRRSINTTR</sequence>
<keyword evidence="3" id="KW-1185">Reference proteome</keyword>
<name>H2ZHI3_CIOSA</name>
<dbReference type="HOGENOM" id="CLU_1224396_0_0_1"/>
<reference evidence="2" key="2">
    <citation type="submission" date="2025-08" db="UniProtKB">
        <authorList>
            <consortium name="Ensembl"/>
        </authorList>
    </citation>
    <scope>IDENTIFICATION</scope>
</reference>